<reference evidence="8 9" key="1">
    <citation type="submission" date="2023-01" db="EMBL/GenBank/DDBJ databases">
        <authorList>
            <person name="Yang C."/>
        </authorList>
    </citation>
    <scope>NUCLEOTIDE SEQUENCE [LARGE SCALE GENOMIC DNA]</scope>
    <source>
        <strain evidence="8 9">ZJ106</strain>
    </source>
</reference>
<feature type="domain" description="Tryptophan synthase beta chain-like PALP" evidence="6">
    <location>
        <begin position="105"/>
        <end position="310"/>
    </location>
</feature>
<evidence type="ECO:0000313" key="9">
    <source>
        <dbReference type="Proteomes" id="UP001221268"/>
    </source>
</evidence>
<evidence type="ECO:0000259" key="6">
    <source>
        <dbReference type="Pfam" id="PF00291"/>
    </source>
</evidence>
<name>A0ABY7RK33_9NEIS</name>
<dbReference type="InterPro" id="IPR036052">
    <property type="entry name" value="TrpB-like_PALP_sf"/>
</dbReference>
<proteinExistence type="inferred from homology"/>
<dbReference type="GO" id="GO:0004795">
    <property type="term" value="F:threonine synthase activity"/>
    <property type="evidence" value="ECO:0007669"/>
    <property type="project" value="UniProtKB-EC"/>
</dbReference>
<dbReference type="NCBIfam" id="TIGR00260">
    <property type="entry name" value="thrC"/>
    <property type="match status" value="1"/>
</dbReference>
<dbReference type="Gene3D" id="3.90.1380.10">
    <property type="entry name" value="Threonine synthase, N-terminal domain"/>
    <property type="match status" value="1"/>
</dbReference>
<evidence type="ECO:0000313" key="8">
    <source>
        <dbReference type="EMBL" id="WCL71896.1"/>
    </source>
</evidence>
<dbReference type="Pfam" id="PF14821">
    <property type="entry name" value="Thr_synth_N"/>
    <property type="match status" value="1"/>
</dbReference>
<gene>
    <name evidence="8" type="primary">thrC</name>
    <name evidence="8" type="ORF">PJU73_01870</name>
</gene>
<dbReference type="Gene3D" id="3.40.50.1100">
    <property type="match status" value="2"/>
</dbReference>
<evidence type="ECO:0000256" key="2">
    <source>
        <dbReference type="ARBA" id="ARBA00005517"/>
    </source>
</evidence>
<dbReference type="EC" id="4.2.3.1" evidence="5"/>
<dbReference type="SUPFAM" id="SSF53686">
    <property type="entry name" value="Tryptophan synthase beta subunit-like PLP-dependent enzymes"/>
    <property type="match status" value="1"/>
</dbReference>
<dbReference type="PANTHER" id="PTHR42690">
    <property type="entry name" value="THREONINE SYNTHASE FAMILY MEMBER"/>
    <property type="match status" value="1"/>
</dbReference>
<dbReference type="Proteomes" id="UP001221268">
    <property type="component" value="Chromosome"/>
</dbReference>
<dbReference type="PANTHER" id="PTHR42690:SF1">
    <property type="entry name" value="THREONINE SYNTHASE-LIKE 2"/>
    <property type="match status" value="1"/>
</dbReference>
<evidence type="ECO:0000256" key="3">
    <source>
        <dbReference type="ARBA" id="ARBA00022898"/>
    </source>
</evidence>
<keyword evidence="3" id="KW-0663">Pyridoxal phosphate</keyword>
<dbReference type="EMBL" id="CP116766">
    <property type="protein sequence ID" value="WCL71896.1"/>
    <property type="molecule type" value="Genomic_DNA"/>
</dbReference>
<feature type="domain" description="Threonine synthase N-terminal" evidence="7">
    <location>
        <begin position="2"/>
        <end position="79"/>
    </location>
</feature>
<dbReference type="InterPro" id="IPR001926">
    <property type="entry name" value="TrpB-like_PALP"/>
</dbReference>
<evidence type="ECO:0000256" key="1">
    <source>
        <dbReference type="ARBA" id="ARBA00001933"/>
    </source>
</evidence>
<evidence type="ECO:0000256" key="4">
    <source>
        <dbReference type="ARBA" id="ARBA00023239"/>
    </source>
</evidence>
<protein>
    <recommendedName>
        <fullName evidence="5">Threonine synthase</fullName>
        <ecNumber evidence="5">4.2.3.1</ecNumber>
    </recommendedName>
</protein>
<accession>A0ABY7RK33</accession>
<keyword evidence="9" id="KW-1185">Reference proteome</keyword>
<dbReference type="CDD" id="cd01560">
    <property type="entry name" value="Thr-synth_2"/>
    <property type="match status" value="1"/>
</dbReference>
<comment type="cofactor">
    <cofactor evidence="1">
        <name>pyridoxal 5'-phosphate</name>
        <dbReference type="ChEBI" id="CHEBI:597326"/>
    </cofactor>
</comment>
<dbReference type="RefSeq" id="WP_237091159.1">
    <property type="nucleotide sequence ID" value="NZ_CP116766.1"/>
</dbReference>
<dbReference type="InterPro" id="IPR051166">
    <property type="entry name" value="Threonine_Synthase"/>
</dbReference>
<dbReference type="Pfam" id="PF24857">
    <property type="entry name" value="THR4_C"/>
    <property type="match status" value="1"/>
</dbReference>
<organism evidence="8 9">
    <name type="scientific">Neisseria lisongii</name>
    <dbReference type="NCBI Taxonomy" id="2912188"/>
    <lineage>
        <taxon>Bacteria</taxon>
        <taxon>Pseudomonadati</taxon>
        <taxon>Pseudomonadota</taxon>
        <taxon>Betaproteobacteria</taxon>
        <taxon>Neisseriales</taxon>
        <taxon>Neisseriaceae</taxon>
        <taxon>Neisseria</taxon>
    </lineage>
</organism>
<dbReference type="InterPro" id="IPR004450">
    <property type="entry name" value="Thr_synthase-like"/>
</dbReference>
<evidence type="ECO:0000259" key="7">
    <source>
        <dbReference type="Pfam" id="PF14821"/>
    </source>
</evidence>
<comment type="similarity">
    <text evidence="2">Belongs to the threonine synthase family.</text>
</comment>
<dbReference type="InterPro" id="IPR029144">
    <property type="entry name" value="Thr_synth_N"/>
</dbReference>
<dbReference type="InterPro" id="IPR037158">
    <property type="entry name" value="Thr_synth_N_sf"/>
</dbReference>
<sequence length="470" mass="51516">MKYISTRGETAPKSFSEVLLMGLAPDGGLMLPEHYPQISADTLNQWRSLSYPELAFEIISLFATDIPSEDLRDIIGRTYTEAAFGTPEITPVRTLSDGIKIEALSNGPTLAFKDMAMQFLGNAFEYVLNKEGKQLNILGATSGDTGSAAEYALRGKKGVNVFMLSPEGKMSDFQRAQMFSLQDENIHNIAVKGMFDDCQDIVKAVQNDAAFKQQYHIGTVNSINWGRIVAQVVYYFAGYFRATDNNSQQVSFCVPSGNFGNVCAGHIARQMGLPVRRLIVATNENDVLDEFFKTGRYLPRSTEHTHVTSSPSMDISKASNFERFVFDLSGRNPQQIQALWADVASGKGFDLGGEMEKVRTQYGFVSGKSTHADRLATIKTVYAQDGELIDPHTADGVKVAREVREAGETVVCLETALAAKFEQTIHEAVGSVAVPRPAGLEGLENLPQRVQVVENDTEAVKTIIRTALQG</sequence>
<dbReference type="Pfam" id="PF00291">
    <property type="entry name" value="PALP"/>
    <property type="match status" value="1"/>
</dbReference>
<keyword evidence="4 8" id="KW-0456">Lyase</keyword>
<evidence type="ECO:0000256" key="5">
    <source>
        <dbReference type="NCBIfam" id="TIGR00260"/>
    </source>
</evidence>